<feature type="compositionally biased region" description="Basic and acidic residues" evidence="5">
    <location>
        <begin position="191"/>
        <end position="200"/>
    </location>
</feature>
<dbReference type="AlphaFoldDB" id="A0AAN7KLJ4"/>
<protein>
    <recommendedName>
        <fullName evidence="8">Glycine-rich protein</fullName>
    </recommendedName>
</protein>
<reference evidence="6 7" key="1">
    <citation type="journal article" date="2023" name="Hortic Res">
        <title>Pangenome of water caltrop reveals structural variations and asymmetric subgenome divergence after allopolyploidization.</title>
        <authorList>
            <person name="Zhang X."/>
            <person name="Chen Y."/>
            <person name="Wang L."/>
            <person name="Yuan Y."/>
            <person name="Fang M."/>
            <person name="Shi L."/>
            <person name="Lu R."/>
            <person name="Comes H.P."/>
            <person name="Ma Y."/>
            <person name="Chen Y."/>
            <person name="Huang G."/>
            <person name="Zhou Y."/>
            <person name="Zheng Z."/>
            <person name="Qiu Y."/>
        </authorList>
    </citation>
    <scope>NUCLEOTIDE SEQUENCE [LARGE SCALE GENOMIC DNA]</scope>
    <source>
        <strain evidence="6">F231</strain>
    </source>
</reference>
<comment type="similarity">
    <text evidence="2">Belongs to the MLF family.</text>
</comment>
<sequence length="391" mass="42936">MGKRVFRYSESIESWSTAGEQLVMMGFLNGLIILRGKERKSIFCFEFIQKLLGFSVFAGLSHKMQGRGGRDSFMDFRGPYGGASGFGGLGSHRSLISSFFGGRDPFDDPFFTQPFGGMMRSNFFGSIPSPFMEMHPAGFIEGHLPAPPQPAKRSRGPIIEELNSDDEQEADQLGEGNPRKHPRPIGGPHVDGPREEEEGRLGSQMQSWDNYRNRQNQAICQPRGHSFTFQSSTVTYGGPNGAYYTSSTTRRAGSDGVTFEERKEADSSTMQATHKVSRGIQNKGHCMTRKLNSDGRVETMETLHNLNQDDLMGFEEAWKGKARKHLPGWTDHPSGSISHGTRGSRGAWALPSTETSNAAAAAGQHQASLRGKMKAETSGKVPQPGDKSRGH</sequence>
<evidence type="ECO:0000313" key="6">
    <source>
        <dbReference type="EMBL" id="KAK4769361.1"/>
    </source>
</evidence>
<dbReference type="PANTHER" id="PTHR13105">
    <property type="entry name" value="MYELOID LEUKEMIA FACTOR"/>
    <property type="match status" value="1"/>
</dbReference>
<gene>
    <name evidence="6" type="ORF">SAY86_027511</name>
</gene>
<evidence type="ECO:0008006" key="8">
    <source>
        <dbReference type="Google" id="ProtNLM"/>
    </source>
</evidence>
<accession>A0AAN7KLJ4</accession>
<comment type="subcellular location">
    <subcellularLocation>
        <location evidence="1">Cytoplasm</location>
    </subcellularLocation>
</comment>
<feature type="region of interest" description="Disordered" evidence="5">
    <location>
        <begin position="162"/>
        <end position="205"/>
    </location>
</feature>
<comment type="caution">
    <text evidence="6">The sequence shown here is derived from an EMBL/GenBank/DDBJ whole genome shotgun (WGS) entry which is preliminary data.</text>
</comment>
<keyword evidence="7" id="KW-1185">Reference proteome</keyword>
<keyword evidence="4" id="KW-0597">Phosphoprotein</keyword>
<evidence type="ECO:0000256" key="5">
    <source>
        <dbReference type="SAM" id="MobiDB-lite"/>
    </source>
</evidence>
<name>A0AAN7KLJ4_TRANT</name>
<dbReference type="InterPro" id="IPR019376">
    <property type="entry name" value="Myeloid_leukemia_factor"/>
</dbReference>
<evidence type="ECO:0000256" key="2">
    <source>
        <dbReference type="ARBA" id="ARBA00008332"/>
    </source>
</evidence>
<organism evidence="6 7">
    <name type="scientific">Trapa natans</name>
    <name type="common">Water chestnut</name>
    <dbReference type="NCBI Taxonomy" id="22666"/>
    <lineage>
        <taxon>Eukaryota</taxon>
        <taxon>Viridiplantae</taxon>
        <taxon>Streptophyta</taxon>
        <taxon>Embryophyta</taxon>
        <taxon>Tracheophyta</taxon>
        <taxon>Spermatophyta</taxon>
        <taxon>Magnoliopsida</taxon>
        <taxon>eudicotyledons</taxon>
        <taxon>Gunneridae</taxon>
        <taxon>Pentapetalae</taxon>
        <taxon>rosids</taxon>
        <taxon>malvids</taxon>
        <taxon>Myrtales</taxon>
        <taxon>Lythraceae</taxon>
        <taxon>Trapa</taxon>
    </lineage>
</organism>
<keyword evidence="3" id="KW-0963">Cytoplasm</keyword>
<evidence type="ECO:0000256" key="3">
    <source>
        <dbReference type="ARBA" id="ARBA00022490"/>
    </source>
</evidence>
<evidence type="ECO:0000256" key="4">
    <source>
        <dbReference type="ARBA" id="ARBA00022553"/>
    </source>
</evidence>
<proteinExistence type="inferred from homology"/>
<evidence type="ECO:0000256" key="1">
    <source>
        <dbReference type="ARBA" id="ARBA00004496"/>
    </source>
</evidence>
<evidence type="ECO:0000313" key="7">
    <source>
        <dbReference type="Proteomes" id="UP001346149"/>
    </source>
</evidence>
<dbReference type="GO" id="GO:0005737">
    <property type="term" value="C:cytoplasm"/>
    <property type="evidence" value="ECO:0007669"/>
    <property type="project" value="UniProtKB-SubCell"/>
</dbReference>
<feature type="region of interest" description="Disordered" evidence="5">
    <location>
        <begin position="325"/>
        <end position="391"/>
    </location>
</feature>
<dbReference type="Pfam" id="PF10248">
    <property type="entry name" value="Mlf1IP"/>
    <property type="match status" value="1"/>
</dbReference>
<dbReference type="EMBL" id="JAXQNO010000021">
    <property type="protein sequence ID" value="KAK4769361.1"/>
    <property type="molecule type" value="Genomic_DNA"/>
</dbReference>
<feature type="compositionally biased region" description="Acidic residues" evidence="5">
    <location>
        <begin position="162"/>
        <end position="172"/>
    </location>
</feature>
<dbReference type="Proteomes" id="UP001346149">
    <property type="component" value="Unassembled WGS sequence"/>
</dbReference>